<evidence type="ECO:0000256" key="6">
    <source>
        <dbReference type="SAM" id="MobiDB-lite"/>
    </source>
</evidence>
<keyword evidence="5" id="KW-0333">Golgi apparatus</keyword>
<evidence type="ECO:0000256" key="3">
    <source>
        <dbReference type="ARBA" id="ARBA00022676"/>
    </source>
</evidence>
<feature type="compositionally biased region" description="Low complexity" evidence="6">
    <location>
        <begin position="85"/>
        <end position="96"/>
    </location>
</feature>
<evidence type="ECO:0000256" key="2">
    <source>
        <dbReference type="ARBA" id="ARBA00010271"/>
    </source>
</evidence>
<sequence>MLGIDLEAARRLGCGAGGWKTLLVLVTSAAVFFSSGTGRVSIWFSSSSFPAFSSQSDIAASSSNEERVPPPITPPPPPLLPPASSPSSAPPGFLAPSPSPVGYGPKAPPLRSDGPTSTTFAPPPHANKDRSAVSSPPEPVSIKNNTNATTISPVPPPTASSYAEEVNASAPVVPISLRETDIQLWQAKREIAVAPLVLNDSDLYAPLFLNVSVFKRSYELMERILKVYIYKEGEKPLFHTPVLSGIYASEGWFMKLMEENEQFVVQDPDKAHLFYLPYSSYQLRHHLYVAESHSMQPISSFLRDYVNSISAKYPFWNMSRGADHFLVACHDWATYTTKLHLELQNNAIKAVCNADASEGIFVRGKDVSLPETYVRNPKKPRASIGGNPASKRPILAFFAGQMHGRVRPILIHHWKEKDDDMRIYEVLPKKVARNMSYIQHMKSSRYCICPMGYEVNSPRIVEAVSFECVPVVIADNFVLPFEEVLNWSAFSMVVAEKDIPKLKEILLGVSERQYEVMQMNVKRLKKHFLWNEKPLKYDLFHMILHSVWFNRLGQIQQQ</sequence>
<gene>
    <name evidence="9" type="ORF">Cni_G12570</name>
</gene>
<keyword evidence="7" id="KW-0472">Membrane</keyword>
<evidence type="ECO:0000259" key="8">
    <source>
        <dbReference type="Pfam" id="PF03016"/>
    </source>
</evidence>
<keyword evidence="7" id="KW-1133">Transmembrane helix</keyword>
<evidence type="ECO:0000256" key="1">
    <source>
        <dbReference type="ARBA" id="ARBA00004323"/>
    </source>
</evidence>
<evidence type="ECO:0000313" key="9">
    <source>
        <dbReference type="EMBL" id="WOL03850.1"/>
    </source>
</evidence>
<feature type="region of interest" description="Disordered" evidence="6">
    <location>
        <begin position="58"/>
        <end position="162"/>
    </location>
</feature>
<dbReference type="PANTHER" id="PTHR11062:SF59">
    <property type="entry name" value="EXOSTOSIN FAMILY PROTEIN"/>
    <property type="match status" value="1"/>
</dbReference>
<evidence type="ECO:0000256" key="7">
    <source>
        <dbReference type="SAM" id="Phobius"/>
    </source>
</evidence>
<accession>A0AAQ3K8K2</accession>
<keyword evidence="3" id="KW-0328">Glycosyltransferase</keyword>
<comment type="similarity">
    <text evidence="2">Belongs to the glycosyltransferase 47 family.</text>
</comment>
<evidence type="ECO:0000256" key="4">
    <source>
        <dbReference type="ARBA" id="ARBA00022968"/>
    </source>
</evidence>
<feature type="compositionally biased region" description="Polar residues" evidence="6">
    <location>
        <begin position="142"/>
        <end position="152"/>
    </location>
</feature>
<dbReference type="GO" id="GO:0016757">
    <property type="term" value="F:glycosyltransferase activity"/>
    <property type="evidence" value="ECO:0007669"/>
    <property type="project" value="UniProtKB-KW"/>
</dbReference>
<feature type="transmembrane region" description="Helical" evidence="7">
    <location>
        <begin position="21"/>
        <end position="44"/>
    </location>
</feature>
<dbReference type="AlphaFoldDB" id="A0AAQ3K8K2"/>
<organism evidence="9 10">
    <name type="scientific">Canna indica</name>
    <name type="common">Indian-shot</name>
    <dbReference type="NCBI Taxonomy" id="4628"/>
    <lineage>
        <taxon>Eukaryota</taxon>
        <taxon>Viridiplantae</taxon>
        <taxon>Streptophyta</taxon>
        <taxon>Embryophyta</taxon>
        <taxon>Tracheophyta</taxon>
        <taxon>Spermatophyta</taxon>
        <taxon>Magnoliopsida</taxon>
        <taxon>Liliopsida</taxon>
        <taxon>Zingiberales</taxon>
        <taxon>Cannaceae</taxon>
        <taxon>Canna</taxon>
    </lineage>
</organism>
<dbReference type="GO" id="GO:0000139">
    <property type="term" value="C:Golgi membrane"/>
    <property type="evidence" value="ECO:0007669"/>
    <property type="project" value="UniProtKB-SubCell"/>
</dbReference>
<keyword evidence="7" id="KW-0812">Transmembrane</keyword>
<name>A0AAQ3K8K2_9LILI</name>
<dbReference type="Proteomes" id="UP001327560">
    <property type="component" value="Chromosome 4"/>
</dbReference>
<dbReference type="EMBL" id="CP136893">
    <property type="protein sequence ID" value="WOL03850.1"/>
    <property type="molecule type" value="Genomic_DNA"/>
</dbReference>
<dbReference type="Pfam" id="PF03016">
    <property type="entry name" value="Exostosin_GT47"/>
    <property type="match status" value="1"/>
</dbReference>
<dbReference type="InterPro" id="IPR004263">
    <property type="entry name" value="Exostosin"/>
</dbReference>
<dbReference type="PANTHER" id="PTHR11062">
    <property type="entry name" value="EXOSTOSIN HEPARAN SULFATE GLYCOSYLTRANSFERASE -RELATED"/>
    <property type="match status" value="1"/>
</dbReference>
<reference evidence="9 10" key="1">
    <citation type="submission" date="2023-10" db="EMBL/GenBank/DDBJ databases">
        <title>Chromosome-scale genome assembly provides insights into flower coloration mechanisms of Canna indica.</title>
        <authorList>
            <person name="Li C."/>
        </authorList>
    </citation>
    <scope>NUCLEOTIDE SEQUENCE [LARGE SCALE GENOMIC DNA]</scope>
    <source>
        <tissue evidence="9">Flower</tissue>
    </source>
</reference>
<keyword evidence="3" id="KW-0808">Transferase</keyword>
<protein>
    <submittedName>
        <fullName evidence="9">Glycosyltransferase isoform X1</fullName>
    </submittedName>
</protein>
<keyword evidence="10" id="KW-1185">Reference proteome</keyword>
<feature type="compositionally biased region" description="Pro residues" evidence="6">
    <location>
        <begin position="69"/>
        <end position="84"/>
    </location>
</feature>
<keyword evidence="4" id="KW-0735">Signal-anchor</keyword>
<evidence type="ECO:0000313" key="10">
    <source>
        <dbReference type="Proteomes" id="UP001327560"/>
    </source>
</evidence>
<comment type="subcellular location">
    <subcellularLocation>
        <location evidence="1">Golgi apparatus membrane</location>
        <topology evidence="1">Single-pass type II membrane protein</topology>
    </subcellularLocation>
</comment>
<dbReference type="InterPro" id="IPR040911">
    <property type="entry name" value="Exostosin_GT47"/>
</dbReference>
<proteinExistence type="inferred from homology"/>
<evidence type="ECO:0000256" key="5">
    <source>
        <dbReference type="ARBA" id="ARBA00023034"/>
    </source>
</evidence>
<feature type="domain" description="Exostosin GT47" evidence="8">
    <location>
        <begin position="223"/>
        <end position="506"/>
    </location>
</feature>